<proteinExistence type="predicted"/>
<protein>
    <submittedName>
        <fullName evidence="2">Uncharacterized protein</fullName>
    </submittedName>
</protein>
<evidence type="ECO:0000313" key="2">
    <source>
        <dbReference type="EMBL" id="GJH28945.1"/>
    </source>
</evidence>
<comment type="caution">
    <text evidence="2">The sequence shown here is derived from an EMBL/GenBank/DDBJ whole genome shotgun (WGS) entry which is preliminary data.</text>
</comment>
<organism evidence="2 3">
    <name type="scientific">Caballeronia novacaledonica</name>
    <dbReference type="NCBI Taxonomy" id="1544861"/>
    <lineage>
        <taxon>Bacteria</taxon>
        <taxon>Pseudomonadati</taxon>
        <taxon>Pseudomonadota</taxon>
        <taxon>Betaproteobacteria</taxon>
        <taxon>Burkholderiales</taxon>
        <taxon>Burkholderiaceae</taxon>
        <taxon>Caballeronia</taxon>
    </lineage>
</organism>
<name>A0AA37IFQ1_9BURK</name>
<feature type="region of interest" description="Disordered" evidence="1">
    <location>
        <begin position="175"/>
        <end position="211"/>
    </location>
</feature>
<gene>
    <name evidence="2" type="ORF">CBA19CS42_30535</name>
</gene>
<evidence type="ECO:0000256" key="1">
    <source>
        <dbReference type="SAM" id="MobiDB-lite"/>
    </source>
</evidence>
<dbReference type="EMBL" id="BPUS01000018">
    <property type="protein sequence ID" value="GJH28945.1"/>
    <property type="molecule type" value="Genomic_DNA"/>
</dbReference>
<reference evidence="2" key="1">
    <citation type="submission" date="2022-09" db="EMBL/GenBank/DDBJ databases">
        <title>Isolation and characterization of 3-chlorobenzoate degrading bacteria from soils in Shizuoka.</title>
        <authorList>
            <person name="Ifat A."/>
            <person name="Ogawa N."/>
            <person name="Kimbara K."/>
            <person name="Moriuchi R."/>
            <person name="Dohra H."/>
            <person name="Shintani M."/>
        </authorList>
    </citation>
    <scope>NUCLEOTIDE SEQUENCE</scope>
    <source>
        <strain evidence="2">19CS4-2</strain>
    </source>
</reference>
<feature type="compositionally biased region" description="Basic and acidic residues" evidence="1">
    <location>
        <begin position="140"/>
        <end position="155"/>
    </location>
</feature>
<feature type="compositionally biased region" description="Low complexity" evidence="1">
    <location>
        <begin position="100"/>
        <end position="112"/>
    </location>
</feature>
<feature type="region of interest" description="Disordered" evidence="1">
    <location>
        <begin position="271"/>
        <end position="301"/>
    </location>
</feature>
<feature type="region of interest" description="Disordered" evidence="1">
    <location>
        <begin position="100"/>
        <end position="155"/>
    </location>
</feature>
<dbReference type="AlphaFoldDB" id="A0AA37IFQ1"/>
<sequence>MRTADVLHGRSLVSWSRAHEARAAWIGRFVRASAWVLASEVIDLARWNAAPFGERLAELTTAWSGRDDLQHEAPARCAPRLAASAAESRRARDELHAHLAHTAHSASAASSSPMTHETAVEADAERRTRSPVTDSPVARVRVDDPRGDSRRASLSRKLDALDSSLTRDQLMALAADAPHASPGRVRATPPHKGAARPGHERREARASNAPDRIRPDVTEALGARLAARVARAFARIEDMGRIGRDTPARSDLLLQAEWRDVLPDIEHGIVFESTEEQGPRLASAASPPSRGGSTAGCSGTLPDAVHSRISIAPRYADVTHAPARTAGLANGVAAPRRAPSGALVADAADGPEVRIAPFAGDLAPRPQTPAARREIDAVDFAEHLRRALIHDARRHGIEV</sequence>
<dbReference type="Proteomes" id="UP001055111">
    <property type="component" value="Unassembled WGS sequence"/>
</dbReference>
<feature type="compositionally biased region" description="Basic and acidic residues" evidence="1">
    <location>
        <begin position="197"/>
        <end position="211"/>
    </location>
</feature>
<dbReference type="RefSeq" id="WP_238215978.1">
    <property type="nucleotide sequence ID" value="NZ_BPUS01000018.1"/>
</dbReference>
<accession>A0AA37IFQ1</accession>
<feature type="compositionally biased region" description="Low complexity" evidence="1">
    <location>
        <begin position="279"/>
        <end position="296"/>
    </location>
</feature>
<evidence type="ECO:0000313" key="3">
    <source>
        <dbReference type="Proteomes" id="UP001055111"/>
    </source>
</evidence>